<comment type="caution">
    <text evidence="1">The sequence shown here is derived from an EMBL/GenBank/DDBJ whole genome shotgun (WGS) entry which is preliminary data.</text>
</comment>
<name>A0A0C2NCV9_THEKT</name>
<dbReference type="AlphaFoldDB" id="A0A0C2NCV9"/>
<evidence type="ECO:0000313" key="1">
    <source>
        <dbReference type="EMBL" id="KII71812.1"/>
    </source>
</evidence>
<reference evidence="1 2" key="1">
    <citation type="journal article" date="2014" name="Genome Biol. Evol.">
        <title>The genome of the myxosporean Thelohanellus kitauei shows adaptations to nutrient acquisition within its fish host.</title>
        <authorList>
            <person name="Yang Y."/>
            <person name="Xiong J."/>
            <person name="Zhou Z."/>
            <person name="Huo F."/>
            <person name="Miao W."/>
            <person name="Ran C."/>
            <person name="Liu Y."/>
            <person name="Zhang J."/>
            <person name="Feng J."/>
            <person name="Wang M."/>
            <person name="Wang M."/>
            <person name="Wang L."/>
            <person name="Yao B."/>
        </authorList>
    </citation>
    <scope>NUCLEOTIDE SEQUENCE [LARGE SCALE GENOMIC DNA]</scope>
    <source>
        <strain evidence="1">Wuqing</strain>
    </source>
</reference>
<dbReference type="EMBL" id="JWZT01001610">
    <property type="protein sequence ID" value="KII71812.1"/>
    <property type="molecule type" value="Genomic_DNA"/>
</dbReference>
<sequence>MCDIFAIERESSILVLESCEELTRSYDEVDTFHASVDKTFSGPEAYDLLMDHFGAHTILEISYDEIIKCLTNYYGQNVPWISQRKIFYSHKRGCGEDVKSYTKRAEKEGQWV</sequence>
<protein>
    <submittedName>
        <fullName evidence="1">Uncharacterized protein</fullName>
    </submittedName>
</protein>
<evidence type="ECO:0000313" key="2">
    <source>
        <dbReference type="Proteomes" id="UP000031668"/>
    </source>
</evidence>
<accession>A0A0C2NCV9</accession>
<proteinExistence type="predicted"/>
<gene>
    <name evidence="1" type="ORF">RF11_01356</name>
</gene>
<dbReference type="Proteomes" id="UP000031668">
    <property type="component" value="Unassembled WGS sequence"/>
</dbReference>
<organism evidence="1 2">
    <name type="scientific">Thelohanellus kitauei</name>
    <name type="common">Myxosporean</name>
    <dbReference type="NCBI Taxonomy" id="669202"/>
    <lineage>
        <taxon>Eukaryota</taxon>
        <taxon>Metazoa</taxon>
        <taxon>Cnidaria</taxon>
        <taxon>Myxozoa</taxon>
        <taxon>Myxosporea</taxon>
        <taxon>Bivalvulida</taxon>
        <taxon>Platysporina</taxon>
        <taxon>Myxobolidae</taxon>
        <taxon>Thelohanellus</taxon>
    </lineage>
</organism>
<keyword evidence="2" id="KW-1185">Reference proteome</keyword>